<dbReference type="InterPro" id="IPR005821">
    <property type="entry name" value="Ion_trans_dom"/>
</dbReference>
<dbReference type="PANTHER" id="PTHR10217:SF435">
    <property type="entry name" value="POTASSIUM VOLTAGE-GATED CHANNEL PROTEIN EAG"/>
    <property type="match status" value="1"/>
</dbReference>
<dbReference type="InterPro" id="IPR000595">
    <property type="entry name" value="cNMP-bd_dom"/>
</dbReference>
<comment type="caution">
    <text evidence="9">The sequence shown here is derived from an EMBL/GenBank/DDBJ whole genome shotgun (WGS) entry which is preliminary data.</text>
</comment>
<dbReference type="Gene3D" id="2.60.120.10">
    <property type="entry name" value="Jelly Rolls"/>
    <property type="match status" value="1"/>
</dbReference>
<dbReference type="OrthoDB" id="432483at2759"/>
<organism evidence="9 10">
    <name type="scientific">Tribonema minus</name>
    <dbReference type="NCBI Taxonomy" id="303371"/>
    <lineage>
        <taxon>Eukaryota</taxon>
        <taxon>Sar</taxon>
        <taxon>Stramenopiles</taxon>
        <taxon>Ochrophyta</taxon>
        <taxon>PX clade</taxon>
        <taxon>Xanthophyceae</taxon>
        <taxon>Tribonematales</taxon>
        <taxon>Tribonemataceae</taxon>
        <taxon>Tribonema</taxon>
    </lineage>
</organism>
<dbReference type="SUPFAM" id="SSF51206">
    <property type="entry name" value="cAMP-binding domain-like"/>
    <property type="match status" value="1"/>
</dbReference>
<evidence type="ECO:0000313" key="10">
    <source>
        <dbReference type="Proteomes" id="UP000664859"/>
    </source>
</evidence>
<dbReference type="Pfam" id="PF00520">
    <property type="entry name" value="Ion_trans"/>
    <property type="match status" value="1"/>
</dbReference>
<keyword evidence="3 7" id="KW-0812">Transmembrane</keyword>
<accession>A0A836CIA7</accession>
<feature type="transmembrane region" description="Helical" evidence="7">
    <location>
        <begin position="85"/>
        <end position="109"/>
    </location>
</feature>
<feature type="domain" description="Cyclic nucleotide-binding" evidence="8">
    <location>
        <begin position="505"/>
        <end position="548"/>
    </location>
</feature>
<gene>
    <name evidence="9" type="ORF">JKP88DRAFT_277004</name>
</gene>
<dbReference type="Gene3D" id="1.10.287.70">
    <property type="match status" value="1"/>
</dbReference>
<proteinExistence type="predicted"/>
<keyword evidence="2" id="KW-0813">Transport</keyword>
<dbReference type="EMBL" id="JAFCMP010000157">
    <property type="protein sequence ID" value="KAG5184646.1"/>
    <property type="molecule type" value="Genomic_DNA"/>
</dbReference>
<evidence type="ECO:0000256" key="1">
    <source>
        <dbReference type="ARBA" id="ARBA00004141"/>
    </source>
</evidence>
<dbReference type="InterPro" id="IPR014710">
    <property type="entry name" value="RmlC-like_jellyroll"/>
</dbReference>
<evidence type="ECO:0000256" key="7">
    <source>
        <dbReference type="SAM" id="Phobius"/>
    </source>
</evidence>
<dbReference type="InterPro" id="IPR018490">
    <property type="entry name" value="cNMP-bd_dom_sf"/>
</dbReference>
<name>A0A836CIA7_9STRA</name>
<dbReference type="PANTHER" id="PTHR10217">
    <property type="entry name" value="VOLTAGE AND LIGAND GATED POTASSIUM CHANNEL"/>
    <property type="match status" value="1"/>
</dbReference>
<evidence type="ECO:0000256" key="5">
    <source>
        <dbReference type="ARBA" id="ARBA00023065"/>
    </source>
</evidence>
<feature type="transmembrane region" description="Helical" evidence="7">
    <location>
        <begin position="129"/>
        <end position="153"/>
    </location>
</feature>
<keyword evidence="10" id="KW-1185">Reference proteome</keyword>
<dbReference type="Proteomes" id="UP000664859">
    <property type="component" value="Unassembled WGS sequence"/>
</dbReference>
<dbReference type="SUPFAM" id="SSF81324">
    <property type="entry name" value="Voltage-gated potassium channels"/>
    <property type="match status" value="1"/>
</dbReference>
<dbReference type="GO" id="GO:0005249">
    <property type="term" value="F:voltage-gated potassium channel activity"/>
    <property type="evidence" value="ECO:0007669"/>
    <property type="project" value="TreeGrafter"/>
</dbReference>
<reference evidence="9" key="1">
    <citation type="submission" date="2021-02" db="EMBL/GenBank/DDBJ databases">
        <title>First Annotated Genome of the Yellow-green Alga Tribonema minus.</title>
        <authorList>
            <person name="Mahan K.M."/>
        </authorList>
    </citation>
    <scope>NUCLEOTIDE SEQUENCE</scope>
    <source>
        <strain evidence="9">UTEX B ZZ1240</strain>
    </source>
</reference>
<protein>
    <recommendedName>
        <fullName evidence="8">Cyclic nucleotide-binding domain-containing protein</fullName>
    </recommendedName>
</protein>
<feature type="transmembrane region" description="Helical" evidence="7">
    <location>
        <begin position="233"/>
        <end position="255"/>
    </location>
</feature>
<feature type="transmembrane region" description="Helical" evidence="7">
    <location>
        <begin position="308"/>
        <end position="332"/>
    </location>
</feature>
<dbReference type="AlphaFoldDB" id="A0A836CIA7"/>
<dbReference type="InterPro" id="IPR050818">
    <property type="entry name" value="KCNH_animal-type"/>
</dbReference>
<sequence length="548" mass="61786">MHSDVRDAERLKRQDSDAAAEAAKALAASMEEEEMSAATHMAGPHNHVRRALESGVNESMGRSHVFLRTAKGIGRYIFDPGSRLLIAWTLLVLLVTLVVSFAIPVGLAWGTSNGYNDPSLFMGDSITVVVFNFIAYLVFWIDMAVQFNLAVWLSDGSFLTTRRDIAQHYLRTWFVWDFVSSMPWEFMFWQYKSKLLRLLKLLRFGRLAQALSGKHLLRQYEWREPVNYEAIQLARFAVLLPLVLHIMGCGLYIVADVASESYDFRNANDIVHDSDFLQWVYGIYWAAMTVSTIGYGDVSLVTFVERGYAIVCMIVGASLYAYLVGALIAIVMEFASKEQDRREKLTAINDLMAQAKARCLPRNQQVLVRYFLAEVHALRPMQLPERQMEMSILSPPAAATLARHLFRSWLPQVWWLRTSDDTFIARLGLIVRSQCFAPREPIFRAGNTASAAFVLASGIVLCYTAGNTASAAFVLASGIVLRYTVRGVIHLEQCEEGVGESCFMFGQESLLRSVTIYSYSAFAATYVSLWRLDRAPLMALLDEFPVMR</sequence>
<dbReference type="PROSITE" id="PS50042">
    <property type="entry name" value="CNMP_BINDING_3"/>
    <property type="match status" value="1"/>
</dbReference>
<dbReference type="GO" id="GO:0042391">
    <property type="term" value="P:regulation of membrane potential"/>
    <property type="evidence" value="ECO:0007669"/>
    <property type="project" value="TreeGrafter"/>
</dbReference>
<evidence type="ECO:0000256" key="4">
    <source>
        <dbReference type="ARBA" id="ARBA00022989"/>
    </source>
</evidence>
<keyword evidence="4 7" id="KW-1133">Transmembrane helix</keyword>
<evidence type="ECO:0000256" key="2">
    <source>
        <dbReference type="ARBA" id="ARBA00022448"/>
    </source>
</evidence>
<keyword evidence="6 7" id="KW-0472">Membrane</keyword>
<evidence type="ECO:0000259" key="8">
    <source>
        <dbReference type="PROSITE" id="PS50042"/>
    </source>
</evidence>
<evidence type="ECO:0000313" key="9">
    <source>
        <dbReference type="EMBL" id="KAG5184646.1"/>
    </source>
</evidence>
<comment type="subcellular location">
    <subcellularLocation>
        <location evidence="1">Membrane</location>
        <topology evidence="1">Multi-pass membrane protein</topology>
    </subcellularLocation>
</comment>
<dbReference type="GO" id="GO:0005886">
    <property type="term" value="C:plasma membrane"/>
    <property type="evidence" value="ECO:0007669"/>
    <property type="project" value="TreeGrafter"/>
</dbReference>
<evidence type="ECO:0000256" key="3">
    <source>
        <dbReference type="ARBA" id="ARBA00022692"/>
    </source>
</evidence>
<dbReference type="CDD" id="cd00038">
    <property type="entry name" value="CAP_ED"/>
    <property type="match status" value="1"/>
</dbReference>
<feature type="transmembrane region" description="Helical" evidence="7">
    <location>
        <begin position="276"/>
        <end position="296"/>
    </location>
</feature>
<evidence type="ECO:0000256" key="6">
    <source>
        <dbReference type="ARBA" id="ARBA00023136"/>
    </source>
</evidence>
<keyword evidence="5" id="KW-0406">Ion transport</keyword>